<reference evidence="2 3" key="1">
    <citation type="submission" date="2018-07" db="EMBL/GenBank/DDBJ databases">
        <title>A high quality draft genome assembly of the barn swallow (H. rustica rustica).</title>
        <authorList>
            <person name="Formenti G."/>
            <person name="Chiara M."/>
            <person name="Poveda L."/>
            <person name="Francoijs K.-J."/>
            <person name="Bonisoli-Alquati A."/>
            <person name="Canova L."/>
            <person name="Gianfranceschi L."/>
            <person name="Horner D.S."/>
            <person name="Saino N."/>
        </authorList>
    </citation>
    <scope>NUCLEOTIDE SEQUENCE [LARGE SCALE GENOMIC DNA]</scope>
    <source>
        <strain evidence="2">Chelidonia</strain>
        <tissue evidence="2">Blood</tissue>
    </source>
</reference>
<comment type="caution">
    <text evidence="2">The sequence shown here is derived from an EMBL/GenBank/DDBJ whole genome shotgun (WGS) entry which is preliminary data.</text>
</comment>
<name>A0A3M0KKK6_HIRRU</name>
<feature type="compositionally biased region" description="Basic and acidic residues" evidence="1">
    <location>
        <begin position="94"/>
        <end position="105"/>
    </location>
</feature>
<evidence type="ECO:0000313" key="3">
    <source>
        <dbReference type="Proteomes" id="UP000269221"/>
    </source>
</evidence>
<feature type="compositionally biased region" description="Basic and acidic residues" evidence="1">
    <location>
        <begin position="148"/>
        <end position="166"/>
    </location>
</feature>
<feature type="compositionally biased region" description="Basic and acidic residues" evidence="1">
    <location>
        <begin position="62"/>
        <end position="75"/>
    </location>
</feature>
<feature type="compositionally biased region" description="Basic and acidic residues" evidence="1">
    <location>
        <begin position="270"/>
        <end position="288"/>
    </location>
</feature>
<feature type="region of interest" description="Disordered" evidence="1">
    <location>
        <begin position="39"/>
        <end position="341"/>
    </location>
</feature>
<proteinExistence type="predicted"/>
<dbReference type="OrthoDB" id="6105938at2759"/>
<dbReference type="AlphaFoldDB" id="A0A3M0KKK6"/>
<evidence type="ECO:0000256" key="1">
    <source>
        <dbReference type="SAM" id="MobiDB-lite"/>
    </source>
</evidence>
<feature type="compositionally biased region" description="Basic and acidic residues" evidence="1">
    <location>
        <begin position="216"/>
        <end position="227"/>
    </location>
</feature>
<gene>
    <name evidence="2" type="ORF">DUI87_08864</name>
</gene>
<protein>
    <submittedName>
        <fullName evidence="2">Uncharacterized protein</fullName>
    </submittedName>
</protein>
<sequence length="439" mass="49053">MIPEKASDAEGLGWAAEIIDLTGESSEPEVIVISDDESAVDMEQSQQQPHLFRASENSAEPVAKKDEEEPRKIDDDWLLLDFDPPYWSDEDSEGKEQDREQDREQNQQPPHVSSATENSAGLLARDDEEKPSDVDGPRPAGPANPPRYEGEDSEGKEQDREQDREQNQQPPHVSSATENSAGLLARDDEEKPSDVDGDWLLLDFDPPYWSDEDSEGKEQDREQDREQNQQPPHVSSATENSAGLLARDDEEKPSDVDGPRPAGPANPPRYEGEDSEGKEQDREQDREQNQQPPHVSSATENSAGLLARDDEEKPSDVDGPRPAGPANPPRYEGEDSEQMAGRHTHYSLLDAVLLRLHGEYVLTVLHIGQMRTQRVAPRRKRIIDLTSDNYITAYGQEMRYVTLYYPDNGTGANDAVLSELGSEEEDTQSSEFCNVEDNL</sequence>
<organism evidence="2 3">
    <name type="scientific">Hirundo rustica rustica</name>
    <dbReference type="NCBI Taxonomy" id="333673"/>
    <lineage>
        <taxon>Eukaryota</taxon>
        <taxon>Metazoa</taxon>
        <taxon>Chordata</taxon>
        <taxon>Craniata</taxon>
        <taxon>Vertebrata</taxon>
        <taxon>Euteleostomi</taxon>
        <taxon>Archelosauria</taxon>
        <taxon>Archosauria</taxon>
        <taxon>Dinosauria</taxon>
        <taxon>Saurischia</taxon>
        <taxon>Theropoda</taxon>
        <taxon>Coelurosauria</taxon>
        <taxon>Aves</taxon>
        <taxon>Neognathae</taxon>
        <taxon>Neoaves</taxon>
        <taxon>Telluraves</taxon>
        <taxon>Australaves</taxon>
        <taxon>Passeriformes</taxon>
        <taxon>Sylvioidea</taxon>
        <taxon>Hirundinidae</taxon>
        <taxon>Hirundo</taxon>
    </lineage>
</organism>
<feature type="compositionally biased region" description="Basic and acidic residues" evidence="1">
    <location>
        <begin position="124"/>
        <end position="136"/>
    </location>
</feature>
<keyword evidence="3" id="KW-1185">Reference proteome</keyword>
<feature type="compositionally biased region" description="Basic and acidic residues" evidence="1">
    <location>
        <begin position="185"/>
        <end position="194"/>
    </location>
</feature>
<feature type="compositionally biased region" description="Polar residues" evidence="1">
    <location>
        <begin position="109"/>
        <end position="119"/>
    </location>
</feature>
<dbReference type="EMBL" id="QRBI01000105">
    <property type="protein sequence ID" value="RMC13782.1"/>
    <property type="molecule type" value="Genomic_DNA"/>
</dbReference>
<feature type="compositionally biased region" description="Polar residues" evidence="1">
    <location>
        <begin position="170"/>
        <end position="180"/>
    </location>
</feature>
<accession>A0A3M0KKK6</accession>
<dbReference type="Proteomes" id="UP000269221">
    <property type="component" value="Unassembled WGS sequence"/>
</dbReference>
<feature type="compositionally biased region" description="Polar residues" evidence="1">
    <location>
        <begin position="231"/>
        <end position="241"/>
    </location>
</feature>
<feature type="compositionally biased region" description="Basic and acidic residues" evidence="1">
    <location>
        <begin position="246"/>
        <end position="258"/>
    </location>
</feature>
<evidence type="ECO:0000313" key="2">
    <source>
        <dbReference type="EMBL" id="RMC13782.1"/>
    </source>
</evidence>
<feature type="compositionally biased region" description="Basic and acidic residues" evidence="1">
    <location>
        <begin position="307"/>
        <end position="319"/>
    </location>
</feature>
<feature type="compositionally biased region" description="Polar residues" evidence="1">
    <location>
        <begin position="292"/>
        <end position="302"/>
    </location>
</feature>